<dbReference type="InterPro" id="IPR022383">
    <property type="entry name" value="Lactate/malate_DH_C"/>
</dbReference>
<evidence type="ECO:0000259" key="2">
    <source>
        <dbReference type="Pfam" id="PF02866"/>
    </source>
</evidence>
<dbReference type="GO" id="GO:0006108">
    <property type="term" value="P:malate metabolic process"/>
    <property type="evidence" value="ECO:0007669"/>
    <property type="project" value="InterPro"/>
</dbReference>
<evidence type="ECO:0000313" key="3">
    <source>
        <dbReference type="EMBL" id="NXC78875.1"/>
    </source>
</evidence>
<dbReference type="InterPro" id="IPR015955">
    <property type="entry name" value="Lactate_DH/Glyco_Ohase_4_C"/>
</dbReference>
<dbReference type="Proteomes" id="UP000657035">
    <property type="component" value="Unassembled WGS sequence"/>
</dbReference>
<comment type="caution">
    <text evidence="3">The sequence shown here is derived from an EMBL/GenBank/DDBJ whole genome shotgun (WGS) entry which is preliminary data.</text>
</comment>
<gene>
    <name evidence="3" type="primary">Mdh1_1</name>
    <name evidence="3" type="ORF">ANHANH_R15367</name>
</gene>
<dbReference type="Pfam" id="PF02866">
    <property type="entry name" value="Ldh_1_C"/>
    <property type="match status" value="1"/>
</dbReference>
<feature type="non-terminal residue" evidence="3">
    <location>
        <position position="1"/>
    </location>
</feature>
<reference evidence="3" key="1">
    <citation type="submission" date="2019-09" db="EMBL/GenBank/DDBJ databases">
        <title>Bird 10,000 Genomes (B10K) Project - Family phase.</title>
        <authorList>
            <person name="Zhang G."/>
        </authorList>
    </citation>
    <scope>NUCLEOTIDE SEQUENCE</scope>
    <source>
        <strain evidence="3">B10K-CU-031-38</strain>
    </source>
</reference>
<dbReference type="AlphaFoldDB" id="A0A851QEU6"/>
<evidence type="ECO:0000313" key="4">
    <source>
        <dbReference type="Proteomes" id="UP000657035"/>
    </source>
</evidence>
<dbReference type="PANTHER" id="PTHR23382">
    <property type="entry name" value="MALATE DEHYDROGENASE"/>
    <property type="match status" value="1"/>
</dbReference>
<organism evidence="3 4">
    <name type="scientific">Anhinga anhinga</name>
    <name type="common">Anhinga</name>
    <name type="synonym">Plotus anhinga</name>
    <dbReference type="NCBI Taxonomy" id="56067"/>
    <lineage>
        <taxon>Eukaryota</taxon>
        <taxon>Metazoa</taxon>
        <taxon>Chordata</taxon>
        <taxon>Craniata</taxon>
        <taxon>Vertebrata</taxon>
        <taxon>Euteleostomi</taxon>
        <taxon>Archelosauria</taxon>
        <taxon>Archosauria</taxon>
        <taxon>Dinosauria</taxon>
        <taxon>Saurischia</taxon>
        <taxon>Theropoda</taxon>
        <taxon>Coelurosauria</taxon>
        <taxon>Aves</taxon>
        <taxon>Neognathae</taxon>
        <taxon>Neoaves</taxon>
        <taxon>Aequornithes</taxon>
        <taxon>Suliformes</taxon>
        <taxon>Anhingidae</taxon>
        <taxon>Anhinga</taxon>
    </lineage>
</organism>
<dbReference type="SUPFAM" id="SSF56327">
    <property type="entry name" value="LDH C-terminal domain-like"/>
    <property type="match status" value="1"/>
</dbReference>
<dbReference type="OrthoDB" id="4069699at2759"/>
<evidence type="ECO:0000256" key="1">
    <source>
        <dbReference type="ARBA" id="ARBA00023002"/>
    </source>
</evidence>
<dbReference type="GO" id="GO:0016615">
    <property type="term" value="F:malate dehydrogenase activity"/>
    <property type="evidence" value="ECO:0007669"/>
    <property type="project" value="InterPro"/>
</dbReference>
<feature type="domain" description="Lactate/malate dehydrogenase C-terminal" evidence="2">
    <location>
        <begin position="1"/>
        <end position="62"/>
    </location>
</feature>
<protein>
    <submittedName>
        <fullName evidence="3">MDHC protein</fullName>
    </submittedName>
</protein>
<proteinExistence type="predicted"/>
<dbReference type="InterPro" id="IPR010945">
    <property type="entry name" value="Malate_DH_type2"/>
</dbReference>
<accession>A0A851QEU6</accession>
<dbReference type="Gene3D" id="3.90.110.10">
    <property type="entry name" value="Lactate dehydrogenase/glycoside hydrolase, family 4, C-terminal"/>
    <property type="match status" value="1"/>
</dbReference>
<dbReference type="GO" id="GO:0016616">
    <property type="term" value="F:oxidoreductase activity, acting on the CH-OH group of donors, NAD or NADP as acceptor"/>
    <property type="evidence" value="ECO:0007669"/>
    <property type="project" value="InterPro"/>
</dbReference>
<sequence length="64" mass="7101">MGVYASGNSYNIPEDLIYSFPVQIKNSTWKVVDGLPVNDFSRAKMDATAAELVEERDTALDFLS</sequence>
<keyword evidence="1" id="KW-0560">Oxidoreductase</keyword>
<name>A0A851QEU6_ANHAN</name>
<keyword evidence="4" id="KW-1185">Reference proteome</keyword>
<dbReference type="EMBL" id="WBMU01009013">
    <property type="protein sequence ID" value="NXC78875.1"/>
    <property type="molecule type" value="Genomic_DNA"/>
</dbReference>
<feature type="non-terminal residue" evidence="3">
    <location>
        <position position="64"/>
    </location>
</feature>